<evidence type="ECO:0000256" key="4">
    <source>
        <dbReference type="ARBA" id="ARBA00023212"/>
    </source>
</evidence>
<dbReference type="RefSeq" id="XP_054839412.1">
    <property type="nucleotide sequence ID" value="XM_054983437.1"/>
</dbReference>
<evidence type="ECO:0000256" key="1">
    <source>
        <dbReference type="ARBA" id="ARBA00004245"/>
    </source>
</evidence>
<dbReference type="PANTHER" id="PTHR14759">
    <property type="entry name" value="STOP PROTEIN"/>
    <property type="match status" value="1"/>
</dbReference>
<dbReference type="InterPro" id="IPR007882">
    <property type="entry name" value="MAP6"/>
</dbReference>
<dbReference type="GO" id="GO:0005801">
    <property type="term" value="C:cis-Golgi network"/>
    <property type="evidence" value="ECO:0007669"/>
    <property type="project" value="TreeGrafter"/>
</dbReference>
<dbReference type="GO" id="GO:0070507">
    <property type="term" value="P:regulation of microtubule cytoskeleton organization"/>
    <property type="evidence" value="ECO:0007669"/>
    <property type="project" value="TreeGrafter"/>
</dbReference>
<organism evidence="6 7">
    <name type="scientific">Eublepharis macularius</name>
    <name type="common">Leopard gecko</name>
    <name type="synonym">Cyrtodactylus macularius</name>
    <dbReference type="NCBI Taxonomy" id="481883"/>
    <lineage>
        <taxon>Eukaryota</taxon>
        <taxon>Metazoa</taxon>
        <taxon>Chordata</taxon>
        <taxon>Craniata</taxon>
        <taxon>Vertebrata</taxon>
        <taxon>Euteleostomi</taxon>
        <taxon>Lepidosauria</taxon>
        <taxon>Squamata</taxon>
        <taxon>Bifurcata</taxon>
        <taxon>Gekkota</taxon>
        <taxon>Eublepharidae</taxon>
        <taxon>Eublepharinae</taxon>
        <taxon>Eublepharis</taxon>
    </lineage>
</organism>
<feature type="compositionally biased region" description="Basic residues" evidence="5">
    <location>
        <begin position="94"/>
        <end position="104"/>
    </location>
</feature>
<gene>
    <name evidence="7" type="primary">MAP6D1</name>
</gene>
<comment type="similarity">
    <text evidence="2">Belongs to the STOP family.</text>
</comment>
<dbReference type="GO" id="GO:0030705">
    <property type="term" value="P:cytoskeleton-dependent intracellular transport"/>
    <property type="evidence" value="ECO:0007669"/>
    <property type="project" value="TreeGrafter"/>
</dbReference>
<evidence type="ECO:0000313" key="7">
    <source>
        <dbReference type="RefSeq" id="XP_054839412.1"/>
    </source>
</evidence>
<name>A0AA97JLW9_EUBMA</name>
<dbReference type="Proteomes" id="UP001190640">
    <property type="component" value="Chromosome 6"/>
</dbReference>
<dbReference type="GO" id="GO:0000226">
    <property type="term" value="P:microtubule cytoskeleton organization"/>
    <property type="evidence" value="ECO:0007669"/>
    <property type="project" value="InterPro"/>
</dbReference>
<evidence type="ECO:0000256" key="3">
    <source>
        <dbReference type="ARBA" id="ARBA00022490"/>
    </source>
</evidence>
<keyword evidence="4" id="KW-0206">Cytoskeleton</keyword>
<sequence length="265" mass="28429">MAWPCITRVCCLARFWNQLDKSDLAVPLTIHNYSDIEEPPEEGADAGSGGAPQPPRIPTGGGAGRPRGHPRAASALPVSASAPSLQDSLVGAKRASKKGRGGGGRRKEPFAAETQYRQDFRAWPVQKQGALPWVGECRRGEPPGAPPAAVAAASQATAPGAPHVYVLPAAEQELGGKYSGFKQMWPSTSPPCVPKTTSYRQEYRPWTGAKRSRASKTKRGFIIPEDHFVRETSSHKADFKIPEVKAKFSPNPSAVFQAPSRILSV</sequence>
<accession>A0AA97JLW9</accession>
<protein>
    <submittedName>
        <fullName evidence="7">MAP6 domain-containing protein 1</fullName>
    </submittedName>
</protein>
<dbReference type="GeneID" id="129332358"/>
<dbReference type="PANTHER" id="PTHR14759:SF37">
    <property type="entry name" value="MAP6 DOMAIN-CONTAINING PROTEIN 1"/>
    <property type="match status" value="1"/>
</dbReference>
<feature type="compositionally biased region" description="Acidic residues" evidence="5">
    <location>
        <begin position="35"/>
        <end position="44"/>
    </location>
</feature>
<dbReference type="GO" id="GO:0005798">
    <property type="term" value="C:Golgi-associated vesicle"/>
    <property type="evidence" value="ECO:0007669"/>
    <property type="project" value="TreeGrafter"/>
</dbReference>
<evidence type="ECO:0000256" key="2">
    <source>
        <dbReference type="ARBA" id="ARBA00005728"/>
    </source>
</evidence>
<reference evidence="7" key="1">
    <citation type="submission" date="2025-08" db="UniProtKB">
        <authorList>
            <consortium name="RefSeq"/>
        </authorList>
    </citation>
    <scope>IDENTIFICATION</scope>
    <source>
        <tissue evidence="7">Blood</tissue>
    </source>
</reference>
<comment type="subcellular location">
    <subcellularLocation>
        <location evidence="1">Cytoplasm</location>
        <location evidence="1">Cytoskeleton</location>
    </subcellularLocation>
</comment>
<keyword evidence="6" id="KW-1185">Reference proteome</keyword>
<feature type="region of interest" description="Disordered" evidence="5">
    <location>
        <begin position="35"/>
        <end position="111"/>
    </location>
</feature>
<dbReference type="CTD" id="79929"/>
<dbReference type="AlphaFoldDB" id="A0AA97JLW9"/>
<dbReference type="GO" id="GO:0005516">
    <property type="term" value="F:calmodulin binding"/>
    <property type="evidence" value="ECO:0007669"/>
    <property type="project" value="InterPro"/>
</dbReference>
<dbReference type="GO" id="GO:0008017">
    <property type="term" value="F:microtubule binding"/>
    <property type="evidence" value="ECO:0007669"/>
    <property type="project" value="InterPro"/>
</dbReference>
<dbReference type="GO" id="GO:0005874">
    <property type="term" value="C:microtubule"/>
    <property type="evidence" value="ECO:0007669"/>
    <property type="project" value="InterPro"/>
</dbReference>
<evidence type="ECO:0000256" key="5">
    <source>
        <dbReference type="SAM" id="MobiDB-lite"/>
    </source>
</evidence>
<feature type="compositionally biased region" description="Low complexity" evidence="5">
    <location>
        <begin position="71"/>
        <end position="85"/>
    </location>
</feature>
<proteinExistence type="inferred from homology"/>
<keyword evidence="3" id="KW-0963">Cytoplasm</keyword>
<evidence type="ECO:0000313" key="6">
    <source>
        <dbReference type="Proteomes" id="UP001190640"/>
    </source>
</evidence>
<dbReference type="KEGG" id="emc:129332358"/>